<protein>
    <submittedName>
        <fullName evidence="3">Uncharacterized protein</fullName>
    </submittedName>
</protein>
<evidence type="ECO:0000313" key="4">
    <source>
        <dbReference type="Proteomes" id="UP001589605"/>
    </source>
</evidence>
<reference evidence="3 4" key="1">
    <citation type="submission" date="2024-09" db="EMBL/GenBank/DDBJ databases">
        <authorList>
            <person name="Sun Q."/>
            <person name="Mori K."/>
        </authorList>
    </citation>
    <scope>NUCLEOTIDE SEQUENCE [LARGE SCALE GENOMIC DNA]</scope>
    <source>
        <strain evidence="3 4">CECT 8286</strain>
    </source>
</reference>
<dbReference type="RefSeq" id="WP_382383972.1">
    <property type="nucleotide sequence ID" value="NZ_JBHMEZ010000013.1"/>
</dbReference>
<gene>
    <name evidence="3" type="ORF">ACFFVB_14855</name>
</gene>
<feature type="transmembrane region" description="Helical" evidence="2">
    <location>
        <begin position="39"/>
        <end position="58"/>
    </location>
</feature>
<organism evidence="3 4">
    <name type="scientific">Formosa undariae</name>
    <dbReference type="NCBI Taxonomy" id="1325436"/>
    <lineage>
        <taxon>Bacteria</taxon>
        <taxon>Pseudomonadati</taxon>
        <taxon>Bacteroidota</taxon>
        <taxon>Flavobacteriia</taxon>
        <taxon>Flavobacteriales</taxon>
        <taxon>Flavobacteriaceae</taxon>
        <taxon>Formosa</taxon>
    </lineage>
</organism>
<keyword evidence="2" id="KW-0812">Transmembrane</keyword>
<feature type="region of interest" description="Disordered" evidence="1">
    <location>
        <begin position="1"/>
        <end position="34"/>
    </location>
</feature>
<accession>A0ABV5F4M3</accession>
<comment type="caution">
    <text evidence="3">The sequence shown here is derived from an EMBL/GenBank/DDBJ whole genome shotgun (WGS) entry which is preliminary data.</text>
</comment>
<evidence type="ECO:0000256" key="1">
    <source>
        <dbReference type="SAM" id="MobiDB-lite"/>
    </source>
</evidence>
<evidence type="ECO:0000313" key="3">
    <source>
        <dbReference type="EMBL" id="MFB9054365.1"/>
    </source>
</evidence>
<evidence type="ECO:0000256" key="2">
    <source>
        <dbReference type="SAM" id="Phobius"/>
    </source>
</evidence>
<keyword evidence="2" id="KW-1133">Transmembrane helix</keyword>
<dbReference type="EMBL" id="JBHMEZ010000013">
    <property type="protein sequence ID" value="MFB9054365.1"/>
    <property type="molecule type" value="Genomic_DNA"/>
</dbReference>
<feature type="compositionally biased region" description="Polar residues" evidence="1">
    <location>
        <begin position="1"/>
        <end position="13"/>
    </location>
</feature>
<dbReference type="Proteomes" id="UP001589605">
    <property type="component" value="Unassembled WGS sequence"/>
</dbReference>
<sequence>MSNSQQKPSWSLQDNKRSEDQRKAFKPTGKTPKKSTAKYIVSVILVTFLASLSLTVGSQKKLEACLFSDFCFNSKDDVLVYSLYVFSTITIIVITIFIAYKFGKRFGEQVKQ</sequence>
<feature type="compositionally biased region" description="Basic and acidic residues" evidence="1">
    <location>
        <begin position="14"/>
        <end position="23"/>
    </location>
</feature>
<keyword evidence="2" id="KW-0472">Membrane</keyword>
<feature type="transmembrane region" description="Helical" evidence="2">
    <location>
        <begin position="78"/>
        <end position="100"/>
    </location>
</feature>
<keyword evidence="4" id="KW-1185">Reference proteome</keyword>
<name>A0ABV5F4M3_9FLAO</name>
<proteinExistence type="predicted"/>